<comment type="cofactor">
    <cofactor evidence="1">
        <name>pyridoxal 5'-phosphate</name>
        <dbReference type="ChEBI" id="CHEBI:597326"/>
    </cofactor>
</comment>
<evidence type="ECO:0000313" key="8">
    <source>
        <dbReference type="Proteomes" id="UP000076532"/>
    </source>
</evidence>
<dbReference type="EMBL" id="KV417480">
    <property type="protein sequence ID" value="KZP34637.1"/>
    <property type="molecule type" value="Genomic_DNA"/>
</dbReference>
<evidence type="ECO:0000256" key="5">
    <source>
        <dbReference type="ARBA" id="ARBA00022898"/>
    </source>
</evidence>
<evidence type="ECO:0000256" key="2">
    <source>
        <dbReference type="ARBA" id="ARBA00008954"/>
    </source>
</evidence>
<dbReference type="SUPFAM" id="SSF53383">
    <property type="entry name" value="PLP-dependent transferases"/>
    <property type="match status" value="1"/>
</dbReference>
<dbReference type="STRING" id="436010.A0A166XC69"/>
<keyword evidence="5 6" id="KW-0663">Pyridoxal phosphate</keyword>
<keyword evidence="8" id="KW-1185">Reference proteome</keyword>
<dbReference type="Pfam" id="PF00202">
    <property type="entry name" value="Aminotran_3"/>
    <property type="match status" value="1"/>
</dbReference>
<dbReference type="CDD" id="cd00610">
    <property type="entry name" value="OAT_like"/>
    <property type="match status" value="1"/>
</dbReference>
<dbReference type="InterPro" id="IPR005814">
    <property type="entry name" value="Aminotrans_3"/>
</dbReference>
<accession>A0A166XC69</accession>
<dbReference type="GO" id="GO:0042802">
    <property type="term" value="F:identical protein binding"/>
    <property type="evidence" value="ECO:0007669"/>
    <property type="project" value="TreeGrafter"/>
</dbReference>
<dbReference type="Proteomes" id="UP000076532">
    <property type="component" value="Unassembled WGS sequence"/>
</dbReference>
<evidence type="ECO:0000256" key="3">
    <source>
        <dbReference type="ARBA" id="ARBA00022576"/>
    </source>
</evidence>
<dbReference type="AlphaFoldDB" id="A0A166XC69"/>
<organism evidence="7 8">
    <name type="scientific">Athelia psychrophila</name>
    <dbReference type="NCBI Taxonomy" id="1759441"/>
    <lineage>
        <taxon>Eukaryota</taxon>
        <taxon>Fungi</taxon>
        <taxon>Dikarya</taxon>
        <taxon>Basidiomycota</taxon>
        <taxon>Agaricomycotina</taxon>
        <taxon>Agaricomycetes</taxon>
        <taxon>Agaricomycetidae</taxon>
        <taxon>Atheliales</taxon>
        <taxon>Atheliaceae</taxon>
        <taxon>Athelia</taxon>
    </lineage>
</organism>
<dbReference type="GO" id="GO:0030170">
    <property type="term" value="F:pyridoxal phosphate binding"/>
    <property type="evidence" value="ECO:0007669"/>
    <property type="project" value="InterPro"/>
</dbReference>
<dbReference type="InterPro" id="IPR015421">
    <property type="entry name" value="PyrdxlP-dep_Trfase_major"/>
</dbReference>
<gene>
    <name evidence="7" type="ORF">FIBSPDRAFT_810020</name>
</gene>
<keyword evidence="4" id="KW-0808">Transferase</keyword>
<protein>
    <recommendedName>
        <fullName evidence="9">Acetylornithine aminotransferase</fullName>
    </recommendedName>
</protein>
<dbReference type="PROSITE" id="PS00600">
    <property type="entry name" value="AA_TRANSFER_CLASS_3"/>
    <property type="match status" value="1"/>
</dbReference>
<dbReference type="FunFam" id="3.40.640.10:FF:000013">
    <property type="entry name" value="4-aminobutyrate aminotransferase"/>
    <property type="match status" value="1"/>
</dbReference>
<dbReference type="PANTHER" id="PTHR11986">
    <property type="entry name" value="AMINOTRANSFERASE CLASS III"/>
    <property type="match status" value="1"/>
</dbReference>
<evidence type="ECO:0000313" key="7">
    <source>
        <dbReference type="EMBL" id="KZP34637.1"/>
    </source>
</evidence>
<keyword evidence="3" id="KW-0032">Aminotransferase</keyword>
<dbReference type="Gene3D" id="3.90.1150.10">
    <property type="entry name" value="Aspartate Aminotransferase, domain 1"/>
    <property type="match status" value="1"/>
</dbReference>
<dbReference type="GO" id="GO:0008483">
    <property type="term" value="F:transaminase activity"/>
    <property type="evidence" value="ECO:0007669"/>
    <property type="project" value="UniProtKB-KW"/>
</dbReference>
<evidence type="ECO:0008006" key="9">
    <source>
        <dbReference type="Google" id="ProtNLM"/>
    </source>
</evidence>
<sequence>MSSSSSTTPLAEFGKKHVTKGLGQLTSGVMTKGQGSYMAFEDGRNMLDFTTGIGVTGLGHCHPKISGAAAAQCMELVHGQCSIAYHGPYLRLIEALLPMMPDKSLDSFYFWNSGSEGVEAAIKMSRIITKKQNIISMQGGYHGRTFGAMAVTKSKTIYSEGVAPLMPGVFQIPFPYWHQLGLPSTASEEQIVQQCLYQLELVLKQQSAPSDTAAILIEPVLGEGGYIPAPAAFLKGLREVCDKNNILLIIDEVQCGFGRTGTNFYIENSGVKPDIMVVAKGLANGFPLSAIISRTELTDKLKPGQLGGTYAGNAVACAAAIAVTEVMKEEKILDNVNTRAEELYACLNACRDKHPSIIVEVRGKGLMAAVEFASPAYSIYDPVHNTTAPKSLASRVARRCIDKGMLLLTTSVYEVIRFIPPLNISQADMQKGCNIFAEALDEVVREG</sequence>
<dbReference type="PANTHER" id="PTHR11986:SF79">
    <property type="entry name" value="ACETYLORNITHINE AMINOTRANSFERASE, MITOCHONDRIAL"/>
    <property type="match status" value="1"/>
</dbReference>
<dbReference type="InterPro" id="IPR015424">
    <property type="entry name" value="PyrdxlP-dep_Trfase"/>
</dbReference>
<proteinExistence type="inferred from homology"/>
<evidence type="ECO:0000256" key="1">
    <source>
        <dbReference type="ARBA" id="ARBA00001933"/>
    </source>
</evidence>
<dbReference type="InterPro" id="IPR015422">
    <property type="entry name" value="PyrdxlP-dep_Trfase_small"/>
</dbReference>
<evidence type="ECO:0000256" key="4">
    <source>
        <dbReference type="ARBA" id="ARBA00022679"/>
    </source>
</evidence>
<dbReference type="InterPro" id="IPR049704">
    <property type="entry name" value="Aminotrans_3_PPA_site"/>
</dbReference>
<evidence type="ECO:0000256" key="6">
    <source>
        <dbReference type="RuleBase" id="RU003560"/>
    </source>
</evidence>
<dbReference type="InterPro" id="IPR050103">
    <property type="entry name" value="Class-III_PLP-dep_AT"/>
</dbReference>
<dbReference type="OrthoDB" id="10260828at2759"/>
<name>A0A166XC69_9AGAM</name>
<comment type="similarity">
    <text evidence="2 6">Belongs to the class-III pyridoxal-phosphate-dependent aminotransferase family.</text>
</comment>
<dbReference type="Gene3D" id="3.40.640.10">
    <property type="entry name" value="Type I PLP-dependent aspartate aminotransferase-like (Major domain)"/>
    <property type="match status" value="1"/>
</dbReference>
<reference evidence="7 8" key="1">
    <citation type="journal article" date="2016" name="Mol. Biol. Evol.">
        <title>Comparative Genomics of Early-Diverging Mushroom-Forming Fungi Provides Insights into the Origins of Lignocellulose Decay Capabilities.</title>
        <authorList>
            <person name="Nagy L.G."/>
            <person name="Riley R."/>
            <person name="Tritt A."/>
            <person name="Adam C."/>
            <person name="Daum C."/>
            <person name="Floudas D."/>
            <person name="Sun H."/>
            <person name="Yadav J.S."/>
            <person name="Pangilinan J."/>
            <person name="Larsson K.H."/>
            <person name="Matsuura K."/>
            <person name="Barry K."/>
            <person name="Labutti K."/>
            <person name="Kuo R."/>
            <person name="Ohm R.A."/>
            <person name="Bhattacharya S.S."/>
            <person name="Shirouzu T."/>
            <person name="Yoshinaga Y."/>
            <person name="Martin F.M."/>
            <person name="Grigoriev I.V."/>
            <person name="Hibbett D.S."/>
        </authorList>
    </citation>
    <scope>NUCLEOTIDE SEQUENCE [LARGE SCALE GENOMIC DNA]</scope>
    <source>
        <strain evidence="7 8">CBS 109695</strain>
    </source>
</reference>